<reference evidence="3" key="1">
    <citation type="journal article" date="2017" name="Genome Biol.">
        <title>Comparative genomics reveals high biological diversity and specific adaptations in the industrially and medically important fungal genus Aspergillus.</title>
        <authorList>
            <person name="de Vries R.P."/>
            <person name="Riley R."/>
            <person name="Wiebenga A."/>
            <person name="Aguilar-Osorio G."/>
            <person name="Amillis S."/>
            <person name="Uchima C.A."/>
            <person name="Anderluh G."/>
            <person name="Asadollahi M."/>
            <person name="Askin M."/>
            <person name="Barry K."/>
            <person name="Battaglia E."/>
            <person name="Bayram O."/>
            <person name="Benocci T."/>
            <person name="Braus-Stromeyer S.A."/>
            <person name="Caldana C."/>
            <person name="Canovas D."/>
            <person name="Cerqueira G.C."/>
            <person name="Chen F."/>
            <person name="Chen W."/>
            <person name="Choi C."/>
            <person name="Clum A."/>
            <person name="Dos Santos R.A."/>
            <person name="Damasio A.R."/>
            <person name="Diallinas G."/>
            <person name="Emri T."/>
            <person name="Fekete E."/>
            <person name="Flipphi M."/>
            <person name="Freyberg S."/>
            <person name="Gallo A."/>
            <person name="Gournas C."/>
            <person name="Habgood R."/>
            <person name="Hainaut M."/>
            <person name="Harispe M.L."/>
            <person name="Henrissat B."/>
            <person name="Hilden K.S."/>
            <person name="Hope R."/>
            <person name="Hossain A."/>
            <person name="Karabika E."/>
            <person name="Karaffa L."/>
            <person name="Karanyi Z."/>
            <person name="Krasevec N."/>
            <person name="Kuo A."/>
            <person name="Kusch H."/>
            <person name="LaButti K."/>
            <person name="Lagendijk E.L."/>
            <person name="Lapidus A."/>
            <person name="Levasseur A."/>
            <person name="Lindquist E."/>
            <person name="Lipzen A."/>
            <person name="Logrieco A.F."/>
            <person name="MacCabe A."/>
            <person name="Maekelae M.R."/>
            <person name="Malavazi I."/>
            <person name="Melin P."/>
            <person name="Meyer V."/>
            <person name="Mielnichuk N."/>
            <person name="Miskei M."/>
            <person name="Molnar A.P."/>
            <person name="Mule G."/>
            <person name="Ngan C.Y."/>
            <person name="Orejas M."/>
            <person name="Orosz E."/>
            <person name="Ouedraogo J.P."/>
            <person name="Overkamp K.M."/>
            <person name="Park H.-S."/>
            <person name="Perrone G."/>
            <person name="Piumi F."/>
            <person name="Punt P.J."/>
            <person name="Ram A.F."/>
            <person name="Ramon A."/>
            <person name="Rauscher S."/>
            <person name="Record E."/>
            <person name="Riano-Pachon D.M."/>
            <person name="Robert V."/>
            <person name="Roehrig J."/>
            <person name="Ruller R."/>
            <person name="Salamov A."/>
            <person name="Salih N.S."/>
            <person name="Samson R.A."/>
            <person name="Sandor E."/>
            <person name="Sanguinetti M."/>
            <person name="Schuetze T."/>
            <person name="Sepcic K."/>
            <person name="Shelest E."/>
            <person name="Sherlock G."/>
            <person name="Sophianopoulou V."/>
            <person name="Squina F.M."/>
            <person name="Sun H."/>
            <person name="Susca A."/>
            <person name="Todd R.B."/>
            <person name="Tsang A."/>
            <person name="Unkles S.E."/>
            <person name="van de Wiele N."/>
            <person name="van Rossen-Uffink D."/>
            <person name="Oliveira J.V."/>
            <person name="Vesth T.C."/>
            <person name="Visser J."/>
            <person name="Yu J.-H."/>
            <person name="Zhou M."/>
            <person name="Andersen M.R."/>
            <person name="Archer D.B."/>
            <person name="Baker S.E."/>
            <person name="Benoit I."/>
            <person name="Brakhage A.A."/>
            <person name="Braus G.H."/>
            <person name="Fischer R."/>
            <person name="Frisvad J.C."/>
            <person name="Goldman G.H."/>
            <person name="Houbraken J."/>
            <person name="Oakley B."/>
            <person name="Pocsi I."/>
            <person name="Scazzocchio C."/>
            <person name="Seiboth B."/>
            <person name="vanKuyk P.A."/>
            <person name="Wortman J."/>
            <person name="Dyer P.S."/>
            <person name="Grigoriev I.V."/>
        </authorList>
    </citation>
    <scope>NUCLEOTIDE SEQUENCE [LARGE SCALE GENOMIC DNA]</scope>
    <source>
        <strain evidence="3">CBS 101740 / IMI 381727 / IBT 21946</strain>
    </source>
</reference>
<evidence type="ECO:0008006" key="4">
    <source>
        <dbReference type="Google" id="ProtNLM"/>
    </source>
</evidence>
<keyword evidence="1" id="KW-0732">Signal</keyword>
<dbReference type="VEuPathDB" id="FungiDB:ASPBRDRAFT_196236"/>
<dbReference type="STRING" id="767769.A0A1L9UKB2"/>
<sequence length="203" mass="20668">MHYHLIPALLTITTTLLFTPLTRADNDLDSDDVPNRCWSVCGPVVGQTKGCDHRYDDSDRAELNCICNWTEAPTLLPLCEACIADYRREHDHDDDHDAHDNDAYDILTSCSLSTTSWNAAAATSALQSANSTSATATATAPGAGASGTGSGSSSVSSTGGSAAAAAATAAATGDVNAAVGVSVPGLSSVAVMLVMGMGYLGVV</sequence>
<dbReference type="EMBL" id="KV878684">
    <property type="protein sequence ID" value="OJJ72121.1"/>
    <property type="molecule type" value="Genomic_DNA"/>
</dbReference>
<evidence type="ECO:0000313" key="3">
    <source>
        <dbReference type="Proteomes" id="UP000184499"/>
    </source>
</evidence>
<proteinExistence type="predicted"/>
<name>A0A1L9UKB2_ASPBC</name>
<accession>A0A1L9UKB2</accession>
<protein>
    <recommendedName>
        <fullName evidence="4">GPI anchored protein</fullName>
    </recommendedName>
</protein>
<evidence type="ECO:0000313" key="2">
    <source>
        <dbReference type="EMBL" id="OJJ72121.1"/>
    </source>
</evidence>
<feature type="chain" id="PRO_5012386131" description="GPI anchored protein" evidence="1">
    <location>
        <begin position="25"/>
        <end position="203"/>
    </location>
</feature>
<dbReference type="OMA" id="NRCWPAC"/>
<dbReference type="GeneID" id="93573457"/>
<dbReference type="OrthoDB" id="4843554at2759"/>
<keyword evidence="3" id="KW-1185">Reference proteome</keyword>
<feature type="signal peptide" evidence="1">
    <location>
        <begin position="1"/>
        <end position="24"/>
    </location>
</feature>
<dbReference type="AlphaFoldDB" id="A0A1L9UKB2"/>
<dbReference type="RefSeq" id="XP_067479369.1">
    <property type="nucleotide sequence ID" value="XM_067620969.1"/>
</dbReference>
<organism evidence="2 3">
    <name type="scientific">Aspergillus brasiliensis (strain CBS 101740 / IMI 381727 / IBT 21946)</name>
    <dbReference type="NCBI Taxonomy" id="767769"/>
    <lineage>
        <taxon>Eukaryota</taxon>
        <taxon>Fungi</taxon>
        <taxon>Dikarya</taxon>
        <taxon>Ascomycota</taxon>
        <taxon>Pezizomycotina</taxon>
        <taxon>Eurotiomycetes</taxon>
        <taxon>Eurotiomycetidae</taxon>
        <taxon>Eurotiales</taxon>
        <taxon>Aspergillaceae</taxon>
        <taxon>Aspergillus</taxon>
        <taxon>Aspergillus subgen. Circumdati</taxon>
    </lineage>
</organism>
<dbReference type="Proteomes" id="UP000184499">
    <property type="component" value="Unassembled WGS sequence"/>
</dbReference>
<gene>
    <name evidence="2" type="ORF">ASPBRDRAFT_196236</name>
</gene>
<evidence type="ECO:0000256" key="1">
    <source>
        <dbReference type="SAM" id="SignalP"/>
    </source>
</evidence>